<protein>
    <submittedName>
        <fullName evidence="1">Nuclear transport factor 2 family protein</fullName>
    </submittedName>
</protein>
<name>A0ABU5LVS8_RAOPL</name>
<reference evidence="1 2" key="1">
    <citation type="submission" date="2023-12" db="EMBL/GenBank/DDBJ databases">
        <title>N/s.</title>
        <authorList>
            <person name="Dale J."/>
        </authorList>
    </citation>
    <scope>NUCLEOTIDE SEQUENCE [LARGE SCALE GENOMIC DNA]</scope>
    <source>
        <strain evidence="1 2">2023EL-01226</strain>
    </source>
</reference>
<dbReference type="Gene3D" id="3.10.450.50">
    <property type="match status" value="1"/>
</dbReference>
<gene>
    <name evidence="1" type="ORF">U5E74_00040</name>
</gene>
<sequence length="116" mass="12833">MDHNAMNQSLAIPVKNFITATNNHDTKAYLAQFTSDAEITDWGHHYQGAKGLLDWNTTDNIGVNATMKVISVNAIERDGLSGQAVQINVKSDKFNGCGLIQFYLEGNLIRRIVIEP</sequence>
<accession>A0ABU5LVS8</accession>
<comment type="caution">
    <text evidence="1">The sequence shown here is derived from an EMBL/GenBank/DDBJ whole genome shotgun (WGS) entry which is preliminary data.</text>
</comment>
<evidence type="ECO:0000313" key="2">
    <source>
        <dbReference type="Proteomes" id="UP001293169"/>
    </source>
</evidence>
<evidence type="ECO:0000313" key="1">
    <source>
        <dbReference type="EMBL" id="MDZ7464065.1"/>
    </source>
</evidence>
<dbReference type="EMBL" id="JAXUDK010000001">
    <property type="protein sequence ID" value="MDZ7464065.1"/>
    <property type="molecule type" value="Genomic_DNA"/>
</dbReference>
<dbReference type="SUPFAM" id="SSF54427">
    <property type="entry name" value="NTF2-like"/>
    <property type="match status" value="1"/>
</dbReference>
<dbReference type="Proteomes" id="UP001293169">
    <property type="component" value="Unassembled WGS sequence"/>
</dbReference>
<dbReference type="RefSeq" id="WP_077267089.1">
    <property type="nucleotide sequence ID" value="NZ_CAIZTF010000010.1"/>
</dbReference>
<organism evidence="1 2">
    <name type="scientific">Raoultella planticola</name>
    <name type="common">Klebsiella planticola</name>
    <dbReference type="NCBI Taxonomy" id="575"/>
    <lineage>
        <taxon>Bacteria</taxon>
        <taxon>Pseudomonadati</taxon>
        <taxon>Pseudomonadota</taxon>
        <taxon>Gammaproteobacteria</taxon>
        <taxon>Enterobacterales</taxon>
        <taxon>Enterobacteriaceae</taxon>
        <taxon>Klebsiella/Raoultella group</taxon>
        <taxon>Raoultella</taxon>
    </lineage>
</organism>
<dbReference type="InterPro" id="IPR032710">
    <property type="entry name" value="NTF2-like_dom_sf"/>
</dbReference>
<keyword evidence="2" id="KW-1185">Reference proteome</keyword>
<proteinExistence type="predicted"/>